<keyword evidence="4 6" id="KW-0472">Membrane</keyword>
<evidence type="ECO:0000256" key="2">
    <source>
        <dbReference type="ARBA" id="ARBA00022692"/>
    </source>
</evidence>
<dbReference type="EMBL" id="JAOAOG010000172">
    <property type="protein sequence ID" value="KAJ6243170.1"/>
    <property type="molecule type" value="Genomic_DNA"/>
</dbReference>
<dbReference type="Proteomes" id="UP001150062">
    <property type="component" value="Unassembled WGS sequence"/>
</dbReference>
<feature type="transmembrane region" description="Helical" evidence="6">
    <location>
        <begin position="179"/>
        <end position="197"/>
    </location>
</feature>
<evidence type="ECO:0000313" key="9">
    <source>
        <dbReference type="Proteomes" id="UP001150062"/>
    </source>
</evidence>
<feature type="compositionally biased region" description="Basic and acidic residues" evidence="5">
    <location>
        <begin position="469"/>
        <end position="485"/>
    </location>
</feature>
<evidence type="ECO:0000259" key="7">
    <source>
        <dbReference type="Pfam" id="PF06664"/>
    </source>
</evidence>
<reference evidence="8" key="1">
    <citation type="submission" date="2022-08" db="EMBL/GenBank/DDBJ databases">
        <title>Novel sulfate-reducing endosymbionts in the free-living metamonad Anaeramoeba.</title>
        <authorList>
            <person name="Jerlstrom-Hultqvist J."/>
            <person name="Cepicka I."/>
            <person name="Gallot-Lavallee L."/>
            <person name="Salas-Leiva D."/>
            <person name="Curtis B.A."/>
            <person name="Zahonova K."/>
            <person name="Pipaliya S."/>
            <person name="Dacks J."/>
            <person name="Roger A.J."/>
        </authorList>
    </citation>
    <scope>NUCLEOTIDE SEQUENCE</scope>
    <source>
        <strain evidence="8">Schooner1</strain>
    </source>
</reference>
<organism evidence="8 9">
    <name type="scientific">Anaeramoeba flamelloides</name>
    <dbReference type="NCBI Taxonomy" id="1746091"/>
    <lineage>
        <taxon>Eukaryota</taxon>
        <taxon>Metamonada</taxon>
        <taxon>Anaeramoebidae</taxon>
        <taxon>Anaeramoeba</taxon>
    </lineage>
</organism>
<gene>
    <name evidence="8" type="ORF">M0813_22308</name>
</gene>
<accession>A0ABQ8YEY6</accession>
<protein>
    <submittedName>
        <fullName evidence="8">Transmembrane protein</fullName>
    </submittedName>
</protein>
<keyword evidence="3 6" id="KW-1133">Transmembrane helix</keyword>
<feature type="transmembrane region" description="Helical" evidence="6">
    <location>
        <begin position="358"/>
        <end position="381"/>
    </location>
</feature>
<comment type="caution">
    <text evidence="8">The sequence shown here is derived from an EMBL/GenBank/DDBJ whole genome shotgun (WGS) entry which is preliminary data.</text>
</comment>
<comment type="subcellular location">
    <subcellularLocation>
        <location evidence="1">Membrane</location>
        <topology evidence="1">Multi-pass membrane protein</topology>
    </subcellularLocation>
</comment>
<dbReference type="PANTHER" id="PTHR31918:SF1">
    <property type="entry name" value="TRANSMEMBRANE PROTEIN 181"/>
    <property type="match status" value="1"/>
</dbReference>
<sequence>MKQPKAQQRFTLWGSKEYTIFFLIFFIVCTAMILIGAFGPHVYTDKYKTFKGDLNEELQMDLIEMSRLNRYLLISAQVNNNMTVGIITTLQFTIKFYGTNYLYNQDPWVKLYESKHRRNITCKVNENCTIHSIVNRPFVHYKNYRTLLTIENESEHNFYDTVYLKATYINKNLTLFELALRYIYVMCVIIWLTYLTYSTKGFSFRTFIYEQKLTAFILILLLCFNNPLNPLLILSDSLFLRVLDTFFASLFFISIWCYWLCILDNFRTNKRSFRSFYLPKLSLLLIMFGFFFGTYLFVRYHQLDDPQYEASNDTPGFRIIIYIMIVCFLYYLMWLFFSGVRGNSESKKSLDPTMVKRFRFFFWFSFIVAIFSIVVLIGSYFQKIKNSAAEFMAIFTIYNVYLIMYSYASLPVKDNSSTKIVEKHDHTLHGKELLKDSSSDINEDIELGVNENNQIEIEENSNHGSNNSKKYEKSEKSEKSDKSDN</sequence>
<dbReference type="InterPro" id="IPR040416">
    <property type="entry name" value="TMEM181"/>
</dbReference>
<dbReference type="PANTHER" id="PTHR31918">
    <property type="entry name" value="TRANSMEMBRANE PROTEIN 181"/>
    <property type="match status" value="1"/>
</dbReference>
<feature type="region of interest" description="Disordered" evidence="5">
    <location>
        <begin position="450"/>
        <end position="485"/>
    </location>
</feature>
<evidence type="ECO:0000256" key="1">
    <source>
        <dbReference type="ARBA" id="ARBA00004141"/>
    </source>
</evidence>
<feature type="transmembrane region" description="Helical" evidence="6">
    <location>
        <begin position="317"/>
        <end position="337"/>
    </location>
</feature>
<proteinExistence type="predicted"/>
<feature type="transmembrane region" description="Helical" evidence="6">
    <location>
        <begin position="20"/>
        <end position="43"/>
    </location>
</feature>
<dbReference type="Pfam" id="PF06664">
    <property type="entry name" value="WLS-like_TM"/>
    <property type="match status" value="1"/>
</dbReference>
<keyword evidence="9" id="KW-1185">Reference proteome</keyword>
<evidence type="ECO:0000256" key="6">
    <source>
        <dbReference type="SAM" id="Phobius"/>
    </source>
</evidence>
<keyword evidence="2 6" id="KW-0812">Transmembrane</keyword>
<evidence type="ECO:0000313" key="8">
    <source>
        <dbReference type="EMBL" id="KAJ6243170.1"/>
    </source>
</evidence>
<dbReference type="InterPro" id="IPR047843">
    <property type="entry name" value="WLS-like_TM"/>
</dbReference>
<name>A0ABQ8YEY6_9EUKA</name>
<evidence type="ECO:0000256" key="3">
    <source>
        <dbReference type="ARBA" id="ARBA00022989"/>
    </source>
</evidence>
<feature type="transmembrane region" description="Helical" evidence="6">
    <location>
        <begin position="387"/>
        <end position="408"/>
    </location>
</feature>
<evidence type="ECO:0000256" key="5">
    <source>
        <dbReference type="SAM" id="MobiDB-lite"/>
    </source>
</evidence>
<feature type="transmembrane region" description="Helical" evidence="6">
    <location>
        <begin position="246"/>
        <end position="266"/>
    </location>
</feature>
<feature type="domain" description="Wntless-like transmembrane" evidence="7">
    <location>
        <begin position="170"/>
        <end position="411"/>
    </location>
</feature>
<feature type="transmembrane region" description="Helical" evidence="6">
    <location>
        <begin position="278"/>
        <end position="297"/>
    </location>
</feature>
<feature type="transmembrane region" description="Helical" evidence="6">
    <location>
        <begin position="213"/>
        <end position="234"/>
    </location>
</feature>
<evidence type="ECO:0000256" key="4">
    <source>
        <dbReference type="ARBA" id="ARBA00023136"/>
    </source>
</evidence>